<dbReference type="InterPro" id="IPR037914">
    <property type="entry name" value="SpoVT-AbrB_sf"/>
</dbReference>
<comment type="caution">
    <text evidence="2">The sequence shown here is derived from an EMBL/GenBank/DDBJ whole genome shotgun (WGS) entry which is preliminary data.</text>
</comment>
<dbReference type="Proteomes" id="UP000597444">
    <property type="component" value="Unassembled WGS sequence"/>
</dbReference>
<dbReference type="EMBL" id="BNJK01000001">
    <property type="protein sequence ID" value="GHO92052.1"/>
    <property type="molecule type" value="Genomic_DNA"/>
</dbReference>
<feature type="domain" description="SpoVT-AbrB" evidence="1">
    <location>
        <begin position="7"/>
        <end position="52"/>
    </location>
</feature>
<gene>
    <name evidence="2" type="ORF">KSF_021000</name>
</gene>
<name>A0A8J3IIG9_9CHLR</name>
<evidence type="ECO:0000313" key="2">
    <source>
        <dbReference type="EMBL" id="GHO92052.1"/>
    </source>
</evidence>
<dbReference type="InterPro" id="IPR007159">
    <property type="entry name" value="SpoVT-AbrB_dom"/>
</dbReference>
<keyword evidence="3" id="KW-1185">Reference proteome</keyword>
<dbReference type="SUPFAM" id="SSF89447">
    <property type="entry name" value="AbrB/MazE/MraZ-like"/>
    <property type="match status" value="1"/>
</dbReference>
<dbReference type="Gene3D" id="2.10.260.10">
    <property type="match status" value="1"/>
</dbReference>
<sequence>MQITTLGELGDTIVLTLPASVIKALHLHAGEELAIEVEGERIVLTRVPASFCHVRVVYQTLAQYCQNVAHVPS</sequence>
<dbReference type="AlphaFoldDB" id="A0A8J3IIG9"/>
<evidence type="ECO:0000259" key="1">
    <source>
        <dbReference type="SMART" id="SM00966"/>
    </source>
</evidence>
<accession>A0A8J3IIG9</accession>
<dbReference type="RefSeq" id="WP_220202913.1">
    <property type="nucleotide sequence ID" value="NZ_BNJK01000001.1"/>
</dbReference>
<dbReference type="SMART" id="SM00966">
    <property type="entry name" value="SpoVT_AbrB"/>
    <property type="match status" value="1"/>
</dbReference>
<dbReference type="GO" id="GO:0003677">
    <property type="term" value="F:DNA binding"/>
    <property type="evidence" value="ECO:0007669"/>
    <property type="project" value="InterPro"/>
</dbReference>
<proteinExistence type="predicted"/>
<evidence type="ECO:0000313" key="3">
    <source>
        <dbReference type="Proteomes" id="UP000597444"/>
    </source>
</evidence>
<organism evidence="2 3">
    <name type="scientific">Reticulibacter mediterranei</name>
    <dbReference type="NCBI Taxonomy" id="2778369"/>
    <lineage>
        <taxon>Bacteria</taxon>
        <taxon>Bacillati</taxon>
        <taxon>Chloroflexota</taxon>
        <taxon>Ktedonobacteria</taxon>
        <taxon>Ktedonobacterales</taxon>
        <taxon>Reticulibacteraceae</taxon>
        <taxon>Reticulibacter</taxon>
    </lineage>
</organism>
<reference evidence="2" key="1">
    <citation type="submission" date="2020-10" db="EMBL/GenBank/DDBJ databases">
        <title>Taxonomic study of unclassified bacteria belonging to the class Ktedonobacteria.</title>
        <authorList>
            <person name="Yabe S."/>
            <person name="Wang C.M."/>
            <person name="Zheng Y."/>
            <person name="Sakai Y."/>
            <person name="Cavaletti L."/>
            <person name="Monciardini P."/>
            <person name="Donadio S."/>
        </authorList>
    </citation>
    <scope>NUCLEOTIDE SEQUENCE</scope>
    <source>
        <strain evidence="2">ID150040</strain>
    </source>
</reference>
<protein>
    <recommendedName>
        <fullName evidence="1">SpoVT-AbrB domain-containing protein</fullName>
    </recommendedName>
</protein>
<dbReference type="Pfam" id="PF04014">
    <property type="entry name" value="MazE_antitoxin"/>
    <property type="match status" value="1"/>
</dbReference>